<reference evidence="1 2" key="2">
    <citation type="journal article" date="2023" name="Mol. Biol. Evol.">
        <title>Genomics of Secondarily Temperate Adaptation in the Only Non-Antarctic Icefish.</title>
        <authorList>
            <person name="Rivera-Colon A.G."/>
            <person name="Rayamajhi N."/>
            <person name="Minhas B.F."/>
            <person name="Madrigal G."/>
            <person name="Bilyk K.T."/>
            <person name="Yoon V."/>
            <person name="Hune M."/>
            <person name="Gregory S."/>
            <person name="Cheng C.H.C."/>
            <person name="Catchen J.M."/>
        </authorList>
    </citation>
    <scope>NUCLEOTIDE SEQUENCE [LARGE SCALE GENOMIC DNA]</scope>
    <source>
        <strain evidence="1">JMC-PN-2008</strain>
    </source>
</reference>
<dbReference type="Proteomes" id="UP001346869">
    <property type="component" value="Unassembled WGS sequence"/>
</dbReference>
<reference evidence="1 2" key="1">
    <citation type="journal article" date="2023" name="Genes (Basel)">
        <title>Chromosome-Level Genome Assembly and Circadian Gene Repertoire of the Patagonia Blennie Eleginops maclovinus-The Closest Ancestral Proxy of Antarctic Cryonotothenioids.</title>
        <authorList>
            <person name="Cheng C.C."/>
            <person name="Rivera-Colon A.G."/>
            <person name="Minhas B.F."/>
            <person name="Wilson L."/>
            <person name="Rayamajhi N."/>
            <person name="Vargas-Chacoff L."/>
            <person name="Catchen J.M."/>
        </authorList>
    </citation>
    <scope>NUCLEOTIDE SEQUENCE [LARGE SCALE GENOMIC DNA]</scope>
    <source>
        <strain evidence="1">JMC-PN-2008</strain>
    </source>
</reference>
<sequence length="277" mass="30714">MTWPAHHAFKKRSPEAAVSITSLLPLLRDPAHSVATIRHAMDKVKETVSFLNPGHIPVMTADQPIYTLAKQIQWHWPEQYGEDKFVIMFRGLHIEMAALKSIGTLLQESGWTGALVEAGVASSGTAESFLSAASITETRQAHQITACSLYQLLKVTTLRKCYALMLGVIVASFKLRSFSSGVWCCPWNWRSYYLSEHSGKPTVSGMAQVTGKRRKRSALGKNNSVYWVRIVHTTGSSAVLSERGRPGRGVSSSQDTAYCKTDQNQVTNMPYIKRLIT</sequence>
<comment type="caution">
    <text evidence="1">The sequence shown here is derived from an EMBL/GenBank/DDBJ whole genome shotgun (WGS) entry which is preliminary data.</text>
</comment>
<organism evidence="1 2">
    <name type="scientific">Eleginops maclovinus</name>
    <name type="common">Patagonian blennie</name>
    <name type="synonym">Eleginus maclovinus</name>
    <dbReference type="NCBI Taxonomy" id="56733"/>
    <lineage>
        <taxon>Eukaryota</taxon>
        <taxon>Metazoa</taxon>
        <taxon>Chordata</taxon>
        <taxon>Craniata</taxon>
        <taxon>Vertebrata</taxon>
        <taxon>Euteleostomi</taxon>
        <taxon>Actinopterygii</taxon>
        <taxon>Neopterygii</taxon>
        <taxon>Teleostei</taxon>
        <taxon>Neoteleostei</taxon>
        <taxon>Acanthomorphata</taxon>
        <taxon>Eupercaria</taxon>
        <taxon>Perciformes</taxon>
        <taxon>Notothenioidei</taxon>
        <taxon>Eleginopidae</taxon>
        <taxon>Eleginops</taxon>
    </lineage>
</organism>
<dbReference type="PANTHER" id="PTHR47018:SF1">
    <property type="entry name" value="TESMIN_TSO1-LIKE CXC DOMAIN-CONTAINING PROTEIN"/>
    <property type="match status" value="1"/>
</dbReference>
<dbReference type="PANTHER" id="PTHR47018">
    <property type="entry name" value="CXC DOMAIN-CONTAINING PROTEIN-RELATED"/>
    <property type="match status" value="1"/>
</dbReference>
<proteinExistence type="predicted"/>
<keyword evidence="2" id="KW-1185">Reference proteome</keyword>
<protein>
    <submittedName>
        <fullName evidence="1">Uncharacterized protein</fullName>
    </submittedName>
</protein>
<accession>A0AAN7X1F8</accession>
<name>A0AAN7X1F8_ELEMC</name>
<evidence type="ECO:0000313" key="1">
    <source>
        <dbReference type="EMBL" id="KAK5852480.1"/>
    </source>
</evidence>
<dbReference type="AlphaFoldDB" id="A0AAN7X1F8"/>
<evidence type="ECO:0000313" key="2">
    <source>
        <dbReference type="Proteomes" id="UP001346869"/>
    </source>
</evidence>
<dbReference type="EMBL" id="JAUZQC010000021">
    <property type="protein sequence ID" value="KAK5852480.1"/>
    <property type="molecule type" value="Genomic_DNA"/>
</dbReference>
<gene>
    <name evidence="1" type="ORF">PBY51_023945</name>
</gene>